<feature type="transmembrane region" description="Helical" evidence="2">
    <location>
        <begin position="802"/>
        <end position="825"/>
    </location>
</feature>
<dbReference type="GeneID" id="25731519"/>
<feature type="region of interest" description="Disordered" evidence="1">
    <location>
        <begin position="52"/>
        <end position="78"/>
    </location>
</feature>
<name>A0A0D2J1S3_9CHLO</name>
<dbReference type="PANTHER" id="PTHR11319">
    <property type="entry name" value="G PROTEIN-COUPLED RECEPTOR-RELATED"/>
    <property type="match status" value="1"/>
</dbReference>
<feature type="region of interest" description="Disordered" evidence="1">
    <location>
        <begin position="1153"/>
        <end position="1178"/>
    </location>
</feature>
<dbReference type="RefSeq" id="XP_013892982.1">
    <property type="nucleotide sequence ID" value="XM_014037528.1"/>
</dbReference>
<protein>
    <recommendedName>
        <fullName evidence="5">EF-hand domain-containing protein</fullName>
    </recommendedName>
</protein>
<organism evidence="3 4">
    <name type="scientific">Monoraphidium neglectum</name>
    <dbReference type="NCBI Taxonomy" id="145388"/>
    <lineage>
        <taxon>Eukaryota</taxon>
        <taxon>Viridiplantae</taxon>
        <taxon>Chlorophyta</taxon>
        <taxon>core chlorophytes</taxon>
        <taxon>Chlorophyceae</taxon>
        <taxon>CS clade</taxon>
        <taxon>Sphaeropleales</taxon>
        <taxon>Selenastraceae</taxon>
        <taxon>Monoraphidium</taxon>
    </lineage>
</organism>
<evidence type="ECO:0000256" key="2">
    <source>
        <dbReference type="SAM" id="Phobius"/>
    </source>
</evidence>
<evidence type="ECO:0000313" key="3">
    <source>
        <dbReference type="EMBL" id="KIY93962.1"/>
    </source>
</evidence>
<feature type="compositionally biased region" description="Low complexity" evidence="1">
    <location>
        <begin position="327"/>
        <end position="354"/>
    </location>
</feature>
<dbReference type="EMBL" id="KK104407">
    <property type="protein sequence ID" value="KIY93962.1"/>
    <property type="molecule type" value="Genomic_DNA"/>
</dbReference>
<dbReference type="OrthoDB" id="551205at2759"/>
<keyword evidence="4" id="KW-1185">Reference proteome</keyword>
<sequence>MPTATTTFVPGSYSDGDFTASTVTFESAAMPQGATFETAAVEPNDAVFESAAVEPSSFKASSSGGGDASGVSEAGARPSTVKAASGAASSFDEAEAGEYEDDMATGTAAVAPGGAAAGPSRSLKFSIPKFASSDAAQALWRRSRAAASAAAAAATAAVRPRAPPPPPPQPQRLLPLVPLDDEVSAELERAGVTKWAIDQMRARGGVEPALYRAMATGQGQQQQAAPTSWARAQAPRTFGGPSAPSMGISAPAFEGAAAAEAGCAAGSSCRRSRGSFGGVGEAVRSQAADDWRLGAEQPHSPFGDEELAGEGATVADLLQPPPPPPRQQQGYELQQQRQQQQQQGYEQPQGYEQQPDYGEALQHPVHSTWAAPQPVQEAFDEPGEPSSRRRARRRRVLLAGAVPTAASTGASGGNMLEIGACGAYDGNRAQGAGSYGPVVAGVPAGVRLQYPSMEAAPGEPMRVRALIIDAFGHVVASGPSSFMRAASGSGSGGAAANATRAAANTTGKAAPAVKAAPAGKAAAGANASAAAPRPAAGVRLAGTTTAIVLGGVATFRGLEVVGPVNGTVTVWLSAVGAQGRASAAPLAVRLRACEAGAVLTRADGCRTCGPGSFSFDPKASECGTCPPGAWCNGTVVAPLPGAWHSSPRSTQVHACLNPAACARTAAQQQAIIDEQREGFSTVLSVAADPGAVREYEQMLCAPGYAGRLCGQCGEIGGERLGKVGAARCERCAGHGATIGLWVLARLFDLVMLGALIWLSLRAARAALQRFNAALSLTPLGTSRWVPLDCALADRAWLPRSMAALLAVALPALVYVGLAFAAWAASMRVEVPRVGAKPLIVLMATAGLYYPLLTWSALSTLQCVPLDGPAPPGQAALARGAYWALDTGVRCWHGPHLGLALGFGLPVLVAVGAGWLALLAALLRHCRDRLRRRADTAAPAQPRRRRRRGLVHCQQALGVGAGYLRPRRYQWAVVAEGRRFALLALLAAMAPATALAQAYALWGVLAAFLVAEWVARPYSTWALLALQFVVLGAVQGTVYLGSAFAQQGGAFALAGAADAVTALVIILNVGAIVAFLLSLLPGLRRGALLQLLDGDGDGKVTARDLAAFAADLLRGKGGGSGGGGGGDAGGAAGGLRASVVRALEKAAARPAGTVVARPDLDQGEGDQDAARPGSRVAGSCTRPMACRSNPSCL</sequence>
<feature type="transmembrane region" description="Helical" evidence="2">
    <location>
        <begin position="1059"/>
        <end position="1079"/>
    </location>
</feature>
<evidence type="ECO:0000313" key="4">
    <source>
        <dbReference type="Proteomes" id="UP000054498"/>
    </source>
</evidence>
<feature type="transmembrane region" description="Helical" evidence="2">
    <location>
        <begin position="837"/>
        <end position="857"/>
    </location>
</feature>
<feature type="region of interest" description="Disordered" evidence="1">
    <location>
        <begin position="218"/>
        <end position="246"/>
    </location>
</feature>
<keyword evidence="2" id="KW-0472">Membrane</keyword>
<evidence type="ECO:0008006" key="5">
    <source>
        <dbReference type="Google" id="ProtNLM"/>
    </source>
</evidence>
<accession>A0A0D2J1S3</accession>
<dbReference type="AlphaFoldDB" id="A0A0D2J1S3"/>
<dbReference type="KEGG" id="mng:MNEG_14000"/>
<dbReference type="Proteomes" id="UP000054498">
    <property type="component" value="Unassembled WGS sequence"/>
</dbReference>
<feature type="region of interest" description="Disordered" evidence="1">
    <location>
        <begin position="371"/>
        <end position="391"/>
    </location>
</feature>
<evidence type="ECO:0000256" key="1">
    <source>
        <dbReference type="SAM" id="MobiDB-lite"/>
    </source>
</evidence>
<feature type="transmembrane region" description="Helical" evidence="2">
    <location>
        <begin position="1020"/>
        <end position="1039"/>
    </location>
</feature>
<proteinExistence type="predicted"/>
<keyword evidence="2" id="KW-0812">Transmembrane</keyword>
<reference evidence="3 4" key="1">
    <citation type="journal article" date="2013" name="BMC Genomics">
        <title>Reconstruction of the lipid metabolism for the microalga Monoraphidium neglectum from its genome sequence reveals characteristics suitable for biofuel production.</title>
        <authorList>
            <person name="Bogen C."/>
            <person name="Al-Dilaimi A."/>
            <person name="Albersmeier A."/>
            <person name="Wichmann J."/>
            <person name="Grundmann M."/>
            <person name="Rupp O."/>
            <person name="Lauersen K.J."/>
            <person name="Blifernez-Klassen O."/>
            <person name="Kalinowski J."/>
            <person name="Goesmann A."/>
            <person name="Mussgnug J.H."/>
            <person name="Kruse O."/>
        </authorList>
    </citation>
    <scope>NUCLEOTIDE SEQUENCE [LARGE SCALE GENOMIC DNA]</scope>
    <source>
        <strain evidence="3 4">SAG 48.87</strain>
    </source>
</reference>
<dbReference type="PANTHER" id="PTHR11319:SF35">
    <property type="entry name" value="OUTER MEMBRANE PROTEIN PMPC-RELATED"/>
    <property type="match status" value="1"/>
</dbReference>
<feature type="transmembrane region" description="Helical" evidence="2">
    <location>
        <begin position="898"/>
        <end position="922"/>
    </location>
</feature>
<gene>
    <name evidence="3" type="ORF">MNEG_14000</name>
</gene>
<keyword evidence="2" id="KW-1133">Transmembrane helix</keyword>
<dbReference type="InterPro" id="IPR018247">
    <property type="entry name" value="EF_Hand_1_Ca_BS"/>
</dbReference>
<feature type="region of interest" description="Disordered" evidence="1">
    <location>
        <begin position="315"/>
        <end position="355"/>
    </location>
</feature>
<dbReference type="PROSITE" id="PS00018">
    <property type="entry name" value="EF_HAND_1"/>
    <property type="match status" value="1"/>
</dbReference>
<dbReference type="STRING" id="145388.A0A0D2J1S3"/>